<dbReference type="Proteomes" id="UP001157161">
    <property type="component" value="Unassembled WGS sequence"/>
</dbReference>
<proteinExistence type="predicted"/>
<name>A0AA38CU92_9MICO</name>
<feature type="region of interest" description="Disordered" evidence="1">
    <location>
        <begin position="1"/>
        <end position="22"/>
    </location>
</feature>
<comment type="caution">
    <text evidence="2">The sequence shown here is derived from an EMBL/GenBank/DDBJ whole genome shotgun (WGS) entry which is preliminary data.</text>
</comment>
<reference evidence="2" key="1">
    <citation type="journal article" date="2014" name="Int. J. Syst. Evol. Microbiol.">
        <title>Complete genome sequence of Corynebacterium casei LMG S-19264T (=DSM 44701T), isolated from a smear-ripened cheese.</title>
        <authorList>
            <consortium name="US DOE Joint Genome Institute (JGI-PGF)"/>
            <person name="Walter F."/>
            <person name="Albersmeier A."/>
            <person name="Kalinowski J."/>
            <person name="Ruckert C."/>
        </authorList>
    </citation>
    <scope>NUCLEOTIDE SEQUENCE</scope>
    <source>
        <strain evidence="2">NBRC 112290</strain>
    </source>
</reference>
<dbReference type="AlphaFoldDB" id="A0AA38CU92"/>
<organism evidence="2 3">
    <name type="scientific">Litorihabitans aurantiacus</name>
    <dbReference type="NCBI Taxonomy" id="1930061"/>
    <lineage>
        <taxon>Bacteria</taxon>
        <taxon>Bacillati</taxon>
        <taxon>Actinomycetota</taxon>
        <taxon>Actinomycetes</taxon>
        <taxon>Micrococcales</taxon>
        <taxon>Beutenbergiaceae</taxon>
        <taxon>Litorihabitans</taxon>
    </lineage>
</organism>
<protein>
    <submittedName>
        <fullName evidence="2">Uncharacterized protein</fullName>
    </submittedName>
</protein>
<feature type="compositionally biased region" description="Basic and acidic residues" evidence="1">
    <location>
        <begin position="222"/>
        <end position="239"/>
    </location>
</feature>
<feature type="compositionally biased region" description="Low complexity" evidence="1">
    <location>
        <begin position="240"/>
        <end position="249"/>
    </location>
</feature>
<reference evidence="2" key="2">
    <citation type="submission" date="2023-02" db="EMBL/GenBank/DDBJ databases">
        <authorList>
            <person name="Sun Q."/>
            <person name="Mori K."/>
        </authorList>
    </citation>
    <scope>NUCLEOTIDE SEQUENCE</scope>
    <source>
        <strain evidence="2">NBRC 112290</strain>
    </source>
</reference>
<accession>A0AA38CU92</accession>
<dbReference type="RefSeq" id="WP_284251247.1">
    <property type="nucleotide sequence ID" value="NZ_BSUM01000001.1"/>
</dbReference>
<gene>
    <name evidence="2" type="ORF">GCM10025875_25660</name>
</gene>
<dbReference type="EMBL" id="BSUM01000001">
    <property type="protein sequence ID" value="GMA32574.1"/>
    <property type="molecule type" value="Genomic_DNA"/>
</dbReference>
<feature type="region of interest" description="Disordered" evidence="1">
    <location>
        <begin position="218"/>
        <end position="266"/>
    </location>
</feature>
<evidence type="ECO:0000313" key="3">
    <source>
        <dbReference type="Proteomes" id="UP001157161"/>
    </source>
</evidence>
<evidence type="ECO:0000256" key="1">
    <source>
        <dbReference type="SAM" id="MobiDB-lite"/>
    </source>
</evidence>
<keyword evidence="3" id="KW-1185">Reference proteome</keyword>
<evidence type="ECO:0000313" key="2">
    <source>
        <dbReference type="EMBL" id="GMA32574.1"/>
    </source>
</evidence>
<sequence length="266" mass="29296">MTNVGTDPRARAHDAAPRPVEPEVAEELARIDRAQWNVIADPETGEERQAKRADVTHSLPRQLAAEVLPLVPPTLPAGQAFQRLELLRKALADAAEGTRVVNETPAKRAALAGELAQLRTEREAERAKVEGWEPSDGDPPSHVPLQRWDRLIRENRAADRALVETERVWTMGPMSGLGKLDRATEALPELIANATSKAWWDGVAQAHDGTFRRWEAAATRNAQDDGRRRVEERRRREADAAAAAQADAQEAARRHVRDLAATVTAG</sequence>